<evidence type="ECO:0000313" key="1">
    <source>
        <dbReference type="EMBL" id="CAB1368408.1"/>
    </source>
</evidence>
<organism evidence="1 2">
    <name type="scientific">Denitratisoma oestradiolicum</name>
    <dbReference type="NCBI Taxonomy" id="311182"/>
    <lineage>
        <taxon>Bacteria</taxon>
        <taxon>Pseudomonadati</taxon>
        <taxon>Pseudomonadota</taxon>
        <taxon>Betaproteobacteria</taxon>
        <taxon>Nitrosomonadales</taxon>
        <taxon>Sterolibacteriaceae</taxon>
        <taxon>Denitratisoma</taxon>
    </lineage>
</organism>
<evidence type="ECO:0000313" key="2">
    <source>
        <dbReference type="Proteomes" id="UP000515733"/>
    </source>
</evidence>
<keyword evidence="2" id="KW-1185">Reference proteome</keyword>
<protein>
    <submittedName>
        <fullName evidence="1">Uncharacterized protein</fullName>
    </submittedName>
</protein>
<gene>
    <name evidence="1" type="ORF">DENOEST_1243</name>
</gene>
<dbReference type="Proteomes" id="UP000515733">
    <property type="component" value="Chromosome"/>
</dbReference>
<reference evidence="1 2" key="1">
    <citation type="submission" date="2020-03" db="EMBL/GenBank/DDBJ databases">
        <authorList>
            <consortium name="Genoscope - CEA"/>
            <person name="William W."/>
        </authorList>
    </citation>
    <scope>NUCLEOTIDE SEQUENCE [LARGE SCALE GENOMIC DNA]</scope>
    <source>
        <strain evidence="2">DSM 16959</strain>
    </source>
</reference>
<dbReference type="AlphaFoldDB" id="A0A6S6Y7J5"/>
<dbReference type="KEGG" id="doe:DENOEST_1243"/>
<proteinExistence type="predicted"/>
<accession>A0A6S6Y7J5</accession>
<name>A0A6S6Y7J5_9PROT</name>
<sequence length="86" mass="9814">MMCTTTRRKIRVRGKHDCHPRGAEPMLRHSTASPWYKIQGCAEVFELDESPASAQECAERFGKMATLIPEDPLCIQRRFDITVPLP</sequence>
<dbReference type="EMBL" id="LR778301">
    <property type="protein sequence ID" value="CAB1368408.1"/>
    <property type="molecule type" value="Genomic_DNA"/>
</dbReference>